<dbReference type="AlphaFoldDB" id="L0JSJ6"/>
<evidence type="ECO:0000313" key="1">
    <source>
        <dbReference type="EMBL" id="AGB35977.1"/>
    </source>
</evidence>
<dbReference type="Proteomes" id="UP000010878">
    <property type="component" value="Chromosome"/>
</dbReference>
<accession>L0JSJ6</accession>
<name>L0JSJ6_9EURY</name>
<dbReference type="KEGG" id="nou:Natoc_0096"/>
<evidence type="ECO:0000313" key="2">
    <source>
        <dbReference type="Proteomes" id="UP000010878"/>
    </source>
</evidence>
<sequence>MTGTLPGLEDVLELYAAALDRYGSEPFTLGQAQRELSSEASSRLLELGIAYGLFEFDGDRGAYAVRAEPDAPIEEWRSDAIDRAERLRAAALDRTSGTDHAEDGVETLTHDSRQFASVAVDEDPTVEAVGERLAALPLEEYAGVALRSPGERASAVQRLADRLCESSVTDETSLERPFRKESTDVVGADKDELEFQLFLERA</sequence>
<dbReference type="HOGENOM" id="CLU_1352147_0_0_2"/>
<proteinExistence type="predicted"/>
<dbReference type="GeneID" id="14404395"/>
<dbReference type="EMBL" id="CP003929">
    <property type="protein sequence ID" value="AGB35977.1"/>
    <property type="molecule type" value="Genomic_DNA"/>
</dbReference>
<dbReference type="eggNOG" id="arCOG14257">
    <property type="taxonomic scope" value="Archaea"/>
</dbReference>
<dbReference type="RefSeq" id="WP_015319435.1">
    <property type="nucleotide sequence ID" value="NC_019974.1"/>
</dbReference>
<gene>
    <name evidence="1" type="ORF">Natoc_0096</name>
</gene>
<dbReference type="STRING" id="694430.Natoc_0096"/>
<protein>
    <submittedName>
        <fullName evidence="1">Uncharacterized protein</fullName>
    </submittedName>
</protein>
<keyword evidence="2" id="KW-1185">Reference proteome</keyword>
<dbReference type="OrthoDB" id="204222at2157"/>
<organism evidence="1 2">
    <name type="scientific">Natronococcus occultus SP4</name>
    <dbReference type="NCBI Taxonomy" id="694430"/>
    <lineage>
        <taxon>Archaea</taxon>
        <taxon>Methanobacteriati</taxon>
        <taxon>Methanobacteriota</taxon>
        <taxon>Stenosarchaea group</taxon>
        <taxon>Halobacteria</taxon>
        <taxon>Halobacteriales</taxon>
        <taxon>Natrialbaceae</taxon>
        <taxon>Natronococcus</taxon>
    </lineage>
</organism>
<reference evidence="1 2" key="1">
    <citation type="submission" date="2012-11" db="EMBL/GenBank/DDBJ databases">
        <title>FINISHED of Natronococcus occultus SP4, DSM 3396.</title>
        <authorList>
            <consortium name="DOE Joint Genome Institute"/>
            <person name="Eisen J."/>
            <person name="Huntemann M."/>
            <person name="Wei C.-L."/>
            <person name="Han J."/>
            <person name="Detter J.C."/>
            <person name="Han C."/>
            <person name="Tapia R."/>
            <person name="Chen A."/>
            <person name="Kyrpides N."/>
            <person name="Mavromatis K."/>
            <person name="Markowitz V."/>
            <person name="Szeto E."/>
            <person name="Ivanova N."/>
            <person name="Mikhailova N."/>
            <person name="Ovchinnikova G."/>
            <person name="Pagani I."/>
            <person name="Pati A."/>
            <person name="Goodwin L."/>
            <person name="Nordberg H.P."/>
            <person name="Cantor M.N."/>
            <person name="Hua S.X."/>
            <person name="Woyke T."/>
            <person name="Eisen J."/>
            <person name="Klenk H.-P."/>
            <person name="Klenk H.-P."/>
        </authorList>
    </citation>
    <scope>NUCLEOTIDE SEQUENCE [LARGE SCALE GENOMIC DNA]</scope>
    <source>
        <strain evidence="1 2">SP4</strain>
    </source>
</reference>